<gene>
    <name evidence="2" type="ORF">I41_30050</name>
</gene>
<reference evidence="2 3" key="1">
    <citation type="submission" date="2019-02" db="EMBL/GenBank/DDBJ databases">
        <title>Deep-cultivation of Planctomycetes and their phenomic and genomic characterization uncovers novel biology.</title>
        <authorList>
            <person name="Wiegand S."/>
            <person name="Jogler M."/>
            <person name="Boedeker C."/>
            <person name="Pinto D."/>
            <person name="Vollmers J."/>
            <person name="Rivas-Marin E."/>
            <person name="Kohn T."/>
            <person name="Peeters S.H."/>
            <person name="Heuer A."/>
            <person name="Rast P."/>
            <person name="Oberbeckmann S."/>
            <person name="Bunk B."/>
            <person name="Jeske O."/>
            <person name="Meyerdierks A."/>
            <person name="Storesund J.E."/>
            <person name="Kallscheuer N."/>
            <person name="Luecker S."/>
            <person name="Lage O.M."/>
            <person name="Pohl T."/>
            <person name="Merkel B.J."/>
            <person name="Hornburger P."/>
            <person name="Mueller R.-W."/>
            <person name="Bruemmer F."/>
            <person name="Labrenz M."/>
            <person name="Spormann A.M."/>
            <person name="Op den Camp H."/>
            <person name="Overmann J."/>
            <person name="Amann R."/>
            <person name="Jetten M.S.M."/>
            <person name="Mascher T."/>
            <person name="Medema M.H."/>
            <person name="Devos D.P."/>
            <person name="Kaster A.-K."/>
            <person name="Ovreas L."/>
            <person name="Rohde M."/>
            <person name="Galperin M.Y."/>
            <person name="Jogler C."/>
        </authorList>
    </citation>
    <scope>NUCLEOTIDE SEQUENCE [LARGE SCALE GENOMIC DNA]</scope>
    <source>
        <strain evidence="2 3">I41</strain>
    </source>
</reference>
<feature type="transmembrane region" description="Helical" evidence="1">
    <location>
        <begin position="76"/>
        <end position="96"/>
    </location>
</feature>
<organism evidence="2 3">
    <name type="scientific">Lacipirellula limnantheis</name>
    <dbReference type="NCBI Taxonomy" id="2528024"/>
    <lineage>
        <taxon>Bacteria</taxon>
        <taxon>Pseudomonadati</taxon>
        <taxon>Planctomycetota</taxon>
        <taxon>Planctomycetia</taxon>
        <taxon>Pirellulales</taxon>
        <taxon>Lacipirellulaceae</taxon>
        <taxon>Lacipirellula</taxon>
    </lineage>
</organism>
<dbReference type="Pfam" id="PF11026">
    <property type="entry name" value="DUF2721"/>
    <property type="match status" value="1"/>
</dbReference>
<dbReference type="KEGG" id="llh:I41_30050"/>
<proteinExistence type="predicted"/>
<keyword evidence="1" id="KW-0812">Transmembrane</keyword>
<feature type="transmembrane region" description="Helical" evidence="1">
    <location>
        <begin position="102"/>
        <end position="127"/>
    </location>
</feature>
<evidence type="ECO:0008006" key="4">
    <source>
        <dbReference type="Google" id="ProtNLM"/>
    </source>
</evidence>
<evidence type="ECO:0000313" key="2">
    <source>
        <dbReference type="EMBL" id="QDT73814.1"/>
    </source>
</evidence>
<dbReference type="EMBL" id="CP036339">
    <property type="protein sequence ID" value="QDT73814.1"/>
    <property type="molecule type" value="Genomic_DNA"/>
</dbReference>
<dbReference type="OrthoDB" id="5465259at2"/>
<keyword evidence="3" id="KW-1185">Reference proteome</keyword>
<dbReference type="Proteomes" id="UP000317909">
    <property type="component" value="Chromosome"/>
</dbReference>
<evidence type="ECO:0000256" key="1">
    <source>
        <dbReference type="SAM" id="Phobius"/>
    </source>
</evidence>
<keyword evidence="1" id="KW-0472">Membrane</keyword>
<evidence type="ECO:0000313" key="3">
    <source>
        <dbReference type="Proteomes" id="UP000317909"/>
    </source>
</evidence>
<dbReference type="AlphaFoldDB" id="A0A517TZM0"/>
<accession>A0A517TZM0</accession>
<sequence>MPLDELIPVLQTAIGPVILISGVGMLLLTMTNRLGRTIDRSRALIVLRSASSNSRRLAVELQLGILWKRARLLRQAITLATVAALLAAFLIIVLFMGTLVDLHVTVVVILLFTACLTSLIGSLLFFLRDINLSLRALTHELEQGVE</sequence>
<keyword evidence="1" id="KW-1133">Transmembrane helix</keyword>
<dbReference type="InterPro" id="IPR021279">
    <property type="entry name" value="DUF2721"/>
</dbReference>
<protein>
    <recommendedName>
        <fullName evidence="4">DUF2721 domain-containing protein</fullName>
    </recommendedName>
</protein>
<name>A0A517TZM0_9BACT</name>
<feature type="transmembrane region" description="Helical" evidence="1">
    <location>
        <begin position="6"/>
        <end position="28"/>
    </location>
</feature>
<dbReference type="RefSeq" id="WP_145433455.1">
    <property type="nucleotide sequence ID" value="NZ_CP036339.1"/>
</dbReference>